<reference evidence="4" key="1">
    <citation type="journal article" date="2019" name="Int. J. Syst. Evol. Microbiol.">
        <title>The Global Catalogue of Microorganisms (GCM) 10K type strain sequencing project: providing services to taxonomists for standard genome sequencing and annotation.</title>
        <authorList>
            <consortium name="The Broad Institute Genomics Platform"/>
            <consortium name="The Broad Institute Genome Sequencing Center for Infectious Disease"/>
            <person name="Wu L."/>
            <person name="Ma J."/>
        </authorList>
    </citation>
    <scope>NUCLEOTIDE SEQUENCE [LARGE SCALE GENOMIC DNA]</scope>
    <source>
        <strain evidence="4">JCM 4505</strain>
    </source>
</reference>
<dbReference type="Proteomes" id="UP001501867">
    <property type="component" value="Unassembled WGS sequence"/>
</dbReference>
<evidence type="ECO:0000313" key="4">
    <source>
        <dbReference type="Proteomes" id="UP001501867"/>
    </source>
</evidence>
<feature type="region of interest" description="Disordered" evidence="1">
    <location>
        <begin position="70"/>
        <end position="110"/>
    </location>
</feature>
<sequence length="110" mass="11934">MQWNLRMKAAEAGIWQATQMRRRLAEAGLEISAGKMSMLWSRTPTTIRLDDLEVLCTVLGCTPCDLLVPTGLPASQPEQAPMRATGNDTAPSRAHDVLPSPGRPRSAPPL</sequence>
<name>A0ABP3EQV8_9ACTN</name>
<dbReference type="EMBL" id="BAAABV010000005">
    <property type="protein sequence ID" value="GAA0270099.1"/>
    <property type="molecule type" value="Genomic_DNA"/>
</dbReference>
<evidence type="ECO:0000313" key="3">
    <source>
        <dbReference type="EMBL" id="GAA0270099.1"/>
    </source>
</evidence>
<comment type="caution">
    <text evidence="3">The sequence shown here is derived from an EMBL/GenBank/DDBJ whole genome shotgun (WGS) entry which is preliminary data.</text>
</comment>
<proteinExistence type="predicted"/>
<evidence type="ECO:0000259" key="2">
    <source>
        <dbReference type="Pfam" id="PF13443"/>
    </source>
</evidence>
<dbReference type="InterPro" id="IPR001387">
    <property type="entry name" value="Cro/C1-type_HTH"/>
</dbReference>
<evidence type="ECO:0000256" key="1">
    <source>
        <dbReference type="SAM" id="MobiDB-lite"/>
    </source>
</evidence>
<gene>
    <name evidence="3" type="ORF">GCM10010302_04580</name>
</gene>
<organism evidence="3 4">
    <name type="scientific">Streptomyces polychromogenes</name>
    <dbReference type="NCBI Taxonomy" id="67342"/>
    <lineage>
        <taxon>Bacteria</taxon>
        <taxon>Bacillati</taxon>
        <taxon>Actinomycetota</taxon>
        <taxon>Actinomycetes</taxon>
        <taxon>Kitasatosporales</taxon>
        <taxon>Streptomycetaceae</taxon>
        <taxon>Streptomyces</taxon>
    </lineage>
</organism>
<keyword evidence="4" id="KW-1185">Reference proteome</keyword>
<dbReference type="RefSeq" id="WP_344151518.1">
    <property type="nucleotide sequence ID" value="NZ_BAAABV010000005.1"/>
</dbReference>
<accession>A0ABP3EQV8</accession>
<feature type="domain" description="HTH cro/C1-type" evidence="2">
    <location>
        <begin position="4"/>
        <end position="68"/>
    </location>
</feature>
<dbReference type="Pfam" id="PF13443">
    <property type="entry name" value="HTH_26"/>
    <property type="match status" value="1"/>
</dbReference>
<protein>
    <recommendedName>
        <fullName evidence="2">HTH cro/C1-type domain-containing protein</fullName>
    </recommendedName>
</protein>